<protein>
    <submittedName>
        <fullName evidence="3">Uncharacterized protein</fullName>
    </submittedName>
</protein>
<keyword evidence="2" id="KW-1133">Transmembrane helix</keyword>
<dbReference type="Proteomes" id="UP001437256">
    <property type="component" value="Unassembled WGS sequence"/>
</dbReference>
<evidence type="ECO:0000313" key="4">
    <source>
        <dbReference type="Proteomes" id="UP001437256"/>
    </source>
</evidence>
<feature type="region of interest" description="Disordered" evidence="1">
    <location>
        <begin position="281"/>
        <end position="315"/>
    </location>
</feature>
<reference evidence="3 4" key="1">
    <citation type="submission" date="2024-05" db="EMBL/GenBank/DDBJ databases">
        <title>A draft genome resource for the thread blight pathogen Marasmius tenuissimus strain MS-2.</title>
        <authorList>
            <person name="Yulfo-Soto G.E."/>
            <person name="Baruah I.K."/>
            <person name="Amoako-Attah I."/>
            <person name="Bukari Y."/>
            <person name="Meinhardt L.W."/>
            <person name="Bailey B.A."/>
            <person name="Cohen S.P."/>
        </authorList>
    </citation>
    <scope>NUCLEOTIDE SEQUENCE [LARGE SCALE GENOMIC DNA]</scope>
    <source>
        <strain evidence="3 4">MS-2</strain>
    </source>
</reference>
<gene>
    <name evidence="3" type="ORF">AAF712_012965</name>
</gene>
<evidence type="ECO:0000256" key="1">
    <source>
        <dbReference type="SAM" id="MobiDB-lite"/>
    </source>
</evidence>
<feature type="transmembrane region" description="Helical" evidence="2">
    <location>
        <begin position="236"/>
        <end position="256"/>
    </location>
</feature>
<proteinExistence type="predicted"/>
<comment type="caution">
    <text evidence="3">The sequence shown here is derived from an EMBL/GenBank/DDBJ whole genome shotgun (WGS) entry which is preliminary data.</text>
</comment>
<keyword evidence="4" id="KW-1185">Reference proteome</keyword>
<organism evidence="3 4">
    <name type="scientific">Marasmius tenuissimus</name>
    <dbReference type="NCBI Taxonomy" id="585030"/>
    <lineage>
        <taxon>Eukaryota</taxon>
        <taxon>Fungi</taxon>
        <taxon>Dikarya</taxon>
        <taxon>Basidiomycota</taxon>
        <taxon>Agaricomycotina</taxon>
        <taxon>Agaricomycetes</taxon>
        <taxon>Agaricomycetidae</taxon>
        <taxon>Agaricales</taxon>
        <taxon>Marasmiineae</taxon>
        <taxon>Marasmiaceae</taxon>
        <taxon>Marasmius</taxon>
    </lineage>
</organism>
<dbReference type="EMBL" id="JBBXMP010000185">
    <property type="protein sequence ID" value="KAL0060255.1"/>
    <property type="molecule type" value="Genomic_DNA"/>
</dbReference>
<evidence type="ECO:0000256" key="2">
    <source>
        <dbReference type="SAM" id="Phobius"/>
    </source>
</evidence>
<name>A0ABR2ZF48_9AGAR</name>
<sequence length="375" mass="40458">MHGACRTFPGLIIPPYEYADRVAVNAWYNGLLDLQVASRNTDISDINPMGVSGLNHSKIDGDDGELIGEKRNGPAFHKDMHADEGIQKAIMIKPHYCPILLGWPIRNPVLGGLLFSLTSLARSGSLMLVDNTSTFVEVYGATNSTALSMVIKYTLDNQTIESPHSVGHEGSISQLLFRPPSLLNRGLHNLTTTVSTIPDDQTYILNYFMTYSDTAAASTQTSSDGHQTHKVDTGAIIGWSIAAVMALLAIVVFLLLRNHGRRHKQELRQLDNIPYPTVTPYDLYQSPSKSKSELEPEASSVSLPPVPPPTPTTATLALGLDPRPLVLRPSLPTTGHITPASIASGNSNGTALPCYTSRVGTLPPIPDLPPPPVYS</sequence>
<evidence type="ECO:0000313" key="3">
    <source>
        <dbReference type="EMBL" id="KAL0060255.1"/>
    </source>
</evidence>
<keyword evidence="2" id="KW-0812">Transmembrane</keyword>
<accession>A0ABR2ZF48</accession>
<keyword evidence="2" id="KW-0472">Membrane</keyword>